<protein>
    <submittedName>
        <fullName evidence="3">Zf-HC2 domain-containing protein</fullName>
    </submittedName>
</protein>
<feature type="domain" description="Putative zinc-finger" evidence="2">
    <location>
        <begin position="6"/>
        <end position="39"/>
    </location>
</feature>
<reference evidence="3 4" key="1">
    <citation type="journal article" date="2021" name="ISME Commun">
        <title>Automated analysis of genomic sequences facilitates high-throughput and comprehensive description of bacteria.</title>
        <authorList>
            <person name="Hitch T.C.A."/>
        </authorList>
    </citation>
    <scope>NUCLEOTIDE SEQUENCE [LARGE SCALE GENOMIC DNA]</scope>
    <source>
        <strain evidence="3 4">Sanger_03</strain>
    </source>
</reference>
<evidence type="ECO:0000259" key="2">
    <source>
        <dbReference type="Pfam" id="PF13490"/>
    </source>
</evidence>
<dbReference type="Pfam" id="PF13490">
    <property type="entry name" value="zf-HC2"/>
    <property type="match status" value="1"/>
</dbReference>
<organism evidence="3 4">
    <name type="scientific">Dorea acetigenes</name>
    <dbReference type="NCBI Taxonomy" id="2981787"/>
    <lineage>
        <taxon>Bacteria</taxon>
        <taxon>Bacillati</taxon>
        <taxon>Bacillota</taxon>
        <taxon>Clostridia</taxon>
        <taxon>Lachnospirales</taxon>
        <taxon>Lachnospiraceae</taxon>
        <taxon>Dorea</taxon>
    </lineage>
</organism>
<evidence type="ECO:0000256" key="1">
    <source>
        <dbReference type="SAM" id="Phobius"/>
    </source>
</evidence>
<feature type="transmembrane region" description="Helical" evidence="1">
    <location>
        <begin position="79"/>
        <end position="101"/>
    </location>
</feature>
<comment type="caution">
    <text evidence="3">The sequence shown here is derived from an EMBL/GenBank/DDBJ whole genome shotgun (WGS) entry which is preliminary data.</text>
</comment>
<proteinExistence type="predicted"/>
<dbReference type="EMBL" id="JAOQJU010000005">
    <property type="protein sequence ID" value="MCU6686309.1"/>
    <property type="molecule type" value="Genomic_DNA"/>
</dbReference>
<evidence type="ECO:0000313" key="3">
    <source>
        <dbReference type="EMBL" id="MCU6686309.1"/>
    </source>
</evidence>
<dbReference type="RefSeq" id="WP_158369389.1">
    <property type="nucleotide sequence ID" value="NZ_JAOQJU010000005.1"/>
</dbReference>
<gene>
    <name evidence="3" type="ORF">OCV99_07010</name>
</gene>
<dbReference type="InterPro" id="IPR027383">
    <property type="entry name" value="Znf_put"/>
</dbReference>
<keyword evidence="4" id="KW-1185">Reference proteome</keyword>
<evidence type="ECO:0000313" key="4">
    <source>
        <dbReference type="Proteomes" id="UP001652431"/>
    </source>
</evidence>
<sequence>MKKRECAIVQDLLVLYEDGVLQEESMQMIEEHIRGCEECMRIYENTGKKLPISGGEEEASEKEQEDASAKVMRKLSKNLFYKNAVIFGVVVAVLLIGTVAVNEICNHYLYNGGGIAGMLYTIPADKIEVTELYQLKNGDIYCTLKSEKPIGVQWVSDWILPNDEIAENTENAVQEIGFRQKTLWEWDTSEYNQVSVVFATSRQGVLEESGEKIVQRCSEISYYGKTAEDKKILWQRGQAAEEAPEEIERRAIEEYVRDGQVGKAVQECENLGWDSEEEIAKVYQEDHDISRTYYDSAYTGENVLFQHDYDAVWSIEW</sequence>
<accession>A0ABT2RLM2</accession>
<dbReference type="Proteomes" id="UP001652431">
    <property type="component" value="Unassembled WGS sequence"/>
</dbReference>
<keyword evidence="1" id="KW-0472">Membrane</keyword>
<keyword evidence="1" id="KW-1133">Transmembrane helix</keyword>
<name>A0ABT2RLM2_9FIRM</name>
<keyword evidence="1" id="KW-0812">Transmembrane</keyword>